<dbReference type="Pfam" id="PF00155">
    <property type="entry name" value="Aminotran_1_2"/>
    <property type="match status" value="1"/>
</dbReference>
<dbReference type="InterPro" id="IPR004839">
    <property type="entry name" value="Aminotransferase_I/II_large"/>
</dbReference>
<dbReference type="InterPro" id="IPR015421">
    <property type="entry name" value="PyrdxlP-dep_Trfase_major"/>
</dbReference>
<dbReference type="CDD" id="cd00609">
    <property type="entry name" value="AAT_like"/>
    <property type="match status" value="1"/>
</dbReference>
<reference evidence="8" key="1">
    <citation type="submission" date="2016-10" db="EMBL/GenBank/DDBJ databases">
        <authorList>
            <person name="Varghese N."/>
            <person name="Submissions S."/>
        </authorList>
    </citation>
    <scope>NUCLEOTIDE SEQUENCE [LARGE SCALE GENOMIC DNA]</scope>
    <source>
        <strain evidence="8">ATCC 35263</strain>
    </source>
</reference>
<dbReference type="Gene3D" id="3.40.640.10">
    <property type="entry name" value="Type I PLP-dependent aspartate aminotransferase-like (Major domain)"/>
    <property type="match status" value="1"/>
</dbReference>
<evidence type="ECO:0000256" key="2">
    <source>
        <dbReference type="ARBA" id="ARBA00022576"/>
    </source>
</evidence>
<keyword evidence="3 7" id="KW-0808">Transferase</keyword>
<evidence type="ECO:0000256" key="5">
    <source>
        <dbReference type="RuleBase" id="RU003693"/>
    </source>
</evidence>
<dbReference type="GO" id="GO:0030170">
    <property type="term" value="F:pyridoxal phosphate binding"/>
    <property type="evidence" value="ECO:0007669"/>
    <property type="project" value="InterPro"/>
</dbReference>
<dbReference type="Proteomes" id="UP000222056">
    <property type="component" value="Unassembled WGS sequence"/>
</dbReference>
<evidence type="ECO:0000259" key="6">
    <source>
        <dbReference type="Pfam" id="PF00155"/>
    </source>
</evidence>
<evidence type="ECO:0000256" key="4">
    <source>
        <dbReference type="ARBA" id="ARBA00022898"/>
    </source>
</evidence>
<dbReference type="GO" id="GO:0008483">
    <property type="term" value="F:transaminase activity"/>
    <property type="evidence" value="ECO:0007669"/>
    <property type="project" value="UniProtKB-KW"/>
</dbReference>
<comment type="cofactor">
    <cofactor evidence="1 5">
        <name>pyridoxal 5'-phosphate</name>
        <dbReference type="ChEBI" id="CHEBI:597326"/>
    </cofactor>
</comment>
<protein>
    <submittedName>
        <fullName evidence="7">Histidinol-phosphate aminotransferase</fullName>
    </submittedName>
</protein>
<keyword evidence="8" id="KW-1185">Reference proteome</keyword>
<keyword evidence="4 5" id="KW-0663">Pyridoxal phosphate</keyword>
<dbReference type="RefSeq" id="WP_093116632.1">
    <property type="nucleotide sequence ID" value="NZ_FNWJ01000001.1"/>
</dbReference>
<proteinExistence type="inferred from homology"/>
<accession>A0A1H6FQC2</accession>
<keyword evidence="2 7" id="KW-0032">Aminotransferase</keyword>
<dbReference type="InterPro" id="IPR015424">
    <property type="entry name" value="PyrdxlP-dep_Trfase"/>
</dbReference>
<dbReference type="InterPro" id="IPR001917">
    <property type="entry name" value="Aminotrans_II_pyridoxalP_BS"/>
</dbReference>
<dbReference type="STRING" id="29539.SAMN02745716_0932"/>
<evidence type="ECO:0000256" key="1">
    <source>
        <dbReference type="ARBA" id="ARBA00001933"/>
    </source>
</evidence>
<evidence type="ECO:0000256" key="3">
    <source>
        <dbReference type="ARBA" id="ARBA00022679"/>
    </source>
</evidence>
<dbReference type="OrthoDB" id="9809616at2"/>
<dbReference type="PROSITE" id="PS00599">
    <property type="entry name" value="AA_TRANSFER_CLASS_2"/>
    <property type="match status" value="1"/>
</dbReference>
<sequence>MIRAVGLLDRYRQYDDVPPEVLVAAAERRRERRRRALARAEIVDLSRTESPQMPDPEVVNAAIAALRGPINLPPDRHAAGLRSALAERLGVEAALIAVGHGISDLLERVLAHLAGSEEVAVTWPSHPLLPLAIERAGKKARPIERTSEALARAASAGCDLLICNPDDPTGHYFTSAQLAAVAQTLRCEQLLIVDEALIDYQRREHRDAVLRLSNRCNVVLLRTFSKAFGLAGLRIGYAVLPPTLAHRAGFVTPTLGVSAPAVAAATEALMRESWVEGQVGRIVAERERLARELRARGFDVSPSEANFLWVAKLGIDGRELARALERRAVRVASRAALGDRARVRIAVRDRAASDRLLSALDACLAELTQGRAHRSRS</sequence>
<feature type="domain" description="Aminotransferase class I/classII large" evidence="6">
    <location>
        <begin position="41"/>
        <end position="360"/>
    </location>
</feature>
<dbReference type="SUPFAM" id="SSF53383">
    <property type="entry name" value="PLP-dependent transferases"/>
    <property type="match status" value="1"/>
</dbReference>
<dbReference type="AlphaFoldDB" id="A0A1H6FQC2"/>
<dbReference type="Gene3D" id="3.90.1150.10">
    <property type="entry name" value="Aspartate Aminotransferase, domain 1"/>
    <property type="match status" value="1"/>
</dbReference>
<evidence type="ECO:0000313" key="7">
    <source>
        <dbReference type="EMBL" id="SEH11944.1"/>
    </source>
</evidence>
<dbReference type="EMBL" id="FNWJ01000001">
    <property type="protein sequence ID" value="SEH11944.1"/>
    <property type="molecule type" value="Genomic_DNA"/>
</dbReference>
<gene>
    <name evidence="7" type="ORF">SAMN02745716_0932</name>
</gene>
<name>A0A1H6FQC2_THEAL</name>
<evidence type="ECO:0000313" key="8">
    <source>
        <dbReference type="Proteomes" id="UP000222056"/>
    </source>
</evidence>
<organism evidence="7 8">
    <name type="scientific">Thermoleophilum album</name>
    <dbReference type="NCBI Taxonomy" id="29539"/>
    <lineage>
        <taxon>Bacteria</taxon>
        <taxon>Bacillati</taxon>
        <taxon>Actinomycetota</taxon>
        <taxon>Thermoleophilia</taxon>
        <taxon>Thermoleophilales</taxon>
        <taxon>Thermoleophilaceae</taxon>
        <taxon>Thermoleophilum</taxon>
    </lineage>
</organism>
<dbReference type="PANTHER" id="PTHR43643:SF3">
    <property type="entry name" value="HISTIDINOL-PHOSPHATE AMINOTRANSFERASE"/>
    <property type="match status" value="1"/>
</dbReference>
<dbReference type="InterPro" id="IPR050106">
    <property type="entry name" value="HistidinolP_aminotransfase"/>
</dbReference>
<dbReference type="InterPro" id="IPR015422">
    <property type="entry name" value="PyrdxlP-dep_Trfase_small"/>
</dbReference>
<comment type="similarity">
    <text evidence="5">Belongs to the class-II pyridoxal-phosphate-dependent aminotransferase family.</text>
</comment>
<dbReference type="PANTHER" id="PTHR43643">
    <property type="entry name" value="HISTIDINOL-PHOSPHATE AMINOTRANSFERASE 2"/>
    <property type="match status" value="1"/>
</dbReference>